<feature type="region of interest" description="Disordered" evidence="1">
    <location>
        <begin position="464"/>
        <end position="513"/>
    </location>
</feature>
<keyword evidence="2" id="KW-1133">Transmembrane helix</keyword>
<dbReference type="EMBL" id="CAJMWX010000340">
    <property type="protein sequence ID" value="CAE6413457.1"/>
    <property type="molecule type" value="Genomic_DNA"/>
</dbReference>
<evidence type="ECO:0000313" key="4">
    <source>
        <dbReference type="Proteomes" id="UP000663888"/>
    </source>
</evidence>
<organism evidence="3 4">
    <name type="scientific">Rhizoctonia solani</name>
    <dbReference type="NCBI Taxonomy" id="456999"/>
    <lineage>
        <taxon>Eukaryota</taxon>
        <taxon>Fungi</taxon>
        <taxon>Dikarya</taxon>
        <taxon>Basidiomycota</taxon>
        <taxon>Agaricomycotina</taxon>
        <taxon>Agaricomycetes</taxon>
        <taxon>Cantharellales</taxon>
        <taxon>Ceratobasidiaceae</taxon>
        <taxon>Rhizoctonia</taxon>
    </lineage>
</organism>
<reference evidence="3" key="1">
    <citation type="submission" date="2021-01" db="EMBL/GenBank/DDBJ databases">
        <authorList>
            <person name="Kaushik A."/>
        </authorList>
    </citation>
    <scope>NUCLEOTIDE SEQUENCE</scope>
    <source>
        <strain evidence="3">AG4-R118</strain>
    </source>
</reference>
<keyword evidence="2" id="KW-0472">Membrane</keyword>
<sequence length="513" mass="56218">MTQKPALKDETGHPYPNGHWWLYFTIALFALALPALVVFNLITQGSELVPSLQPVFRLNGTNPPDTWWGKRLPTALNPGLPPCEPQGLGRGDVFRLTASLFDYTVMSTWNTTKDNMNTTSGKHEREQERVEYRGESFTDCSVNTARYDYSLAEQTHSVTVGVLCPGYPDYPIQVSMQTTMTFAWEVTKDFIGQYYGPGLDLMNLANTPGYQQAVLGVLEVISTDALTILHKPHLPTHPLSMRVYFQLNETAELPDQAAASTLTYVNGTQPDAFPSEAFIYINTISNLLYAAIDAVNLDIGNRRSPNMFRDASRLSRVIQPNGPPSNINASNWAEGSQSIYYGRLTEGHQTWAEMLRDGLPANITVGNPTGLRPESAMVTTYLCPVYVVKPLKSLLSSVFIGSATMTSSAWSGWILFVALLAKGQMEPRAQCECKQCQERRQHEKINSGMIAKFKALIGIGSTNSSTPANSEDVEAQPSDKTPPSDGTPLPQLLKVGEDRGSYTGSTSTGAGGK</sequence>
<keyword evidence="2" id="KW-0812">Transmembrane</keyword>
<feature type="transmembrane region" description="Helical" evidence="2">
    <location>
        <begin position="20"/>
        <end position="42"/>
    </location>
</feature>
<gene>
    <name evidence="3" type="ORF">RDB_LOCUS14131</name>
</gene>
<protein>
    <recommendedName>
        <fullName evidence="5">Transmembrane protein</fullName>
    </recommendedName>
</protein>
<feature type="transmembrane region" description="Helical" evidence="2">
    <location>
        <begin position="398"/>
        <end position="421"/>
    </location>
</feature>
<accession>A0A8H2X124</accession>
<proteinExistence type="predicted"/>
<name>A0A8H2X124_9AGAM</name>
<evidence type="ECO:0008006" key="5">
    <source>
        <dbReference type="Google" id="ProtNLM"/>
    </source>
</evidence>
<evidence type="ECO:0000256" key="2">
    <source>
        <dbReference type="SAM" id="Phobius"/>
    </source>
</evidence>
<evidence type="ECO:0000256" key="1">
    <source>
        <dbReference type="SAM" id="MobiDB-lite"/>
    </source>
</evidence>
<dbReference type="AlphaFoldDB" id="A0A8H2X124"/>
<comment type="caution">
    <text evidence="3">The sequence shown here is derived from an EMBL/GenBank/DDBJ whole genome shotgun (WGS) entry which is preliminary data.</text>
</comment>
<evidence type="ECO:0000313" key="3">
    <source>
        <dbReference type="EMBL" id="CAE6413457.1"/>
    </source>
</evidence>
<dbReference type="Proteomes" id="UP000663888">
    <property type="component" value="Unassembled WGS sequence"/>
</dbReference>
<feature type="compositionally biased region" description="Low complexity" evidence="1">
    <location>
        <begin position="501"/>
        <end position="513"/>
    </location>
</feature>